<dbReference type="SUPFAM" id="SSF48452">
    <property type="entry name" value="TPR-like"/>
    <property type="match status" value="1"/>
</dbReference>
<gene>
    <name evidence="1" type="ORF">GHT07_17965</name>
</gene>
<dbReference type="RefSeq" id="WP_153586478.1">
    <property type="nucleotide sequence ID" value="NZ_WJBU01000020.1"/>
</dbReference>
<evidence type="ECO:0000313" key="1">
    <source>
        <dbReference type="EMBL" id="MRD49166.1"/>
    </source>
</evidence>
<dbReference type="EMBL" id="WJBU01000020">
    <property type="protein sequence ID" value="MRD49166.1"/>
    <property type="molecule type" value="Genomic_DNA"/>
</dbReference>
<organism evidence="1 2">
    <name type="scientific">Caenimonas koreensis DSM 17982</name>
    <dbReference type="NCBI Taxonomy" id="1121255"/>
    <lineage>
        <taxon>Bacteria</taxon>
        <taxon>Pseudomonadati</taxon>
        <taxon>Pseudomonadota</taxon>
        <taxon>Betaproteobacteria</taxon>
        <taxon>Burkholderiales</taxon>
        <taxon>Comamonadaceae</taxon>
        <taxon>Caenimonas</taxon>
    </lineage>
</organism>
<comment type="caution">
    <text evidence="1">The sequence shown here is derived from an EMBL/GenBank/DDBJ whole genome shotgun (WGS) entry which is preliminary data.</text>
</comment>
<protein>
    <submittedName>
        <fullName evidence="1">Uncharacterized protein</fullName>
    </submittedName>
</protein>
<proteinExistence type="predicted"/>
<evidence type="ECO:0000313" key="2">
    <source>
        <dbReference type="Proteomes" id="UP000487350"/>
    </source>
</evidence>
<name>A0A844BC75_9BURK</name>
<accession>A0A844BC75</accession>
<dbReference type="AlphaFoldDB" id="A0A844BC75"/>
<dbReference type="InterPro" id="IPR011990">
    <property type="entry name" value="TPR-like_helical_dom_sf"/>
</dbReference>
<reference evidence="1 2" key="1">
    <citation type="submission" date="2019-11" db="EMBL/GenBank/DDBJ databases">
        <title>Caenimonas koreensis gen. nov., sp. nov., isolated from activated sludge.</title>
        <authorList>
            <person name="Seung H.R."/>
        </authorList>
    </citation>
    <scope>NUCLEOTIDE SEQUENCE [LARGE SCALE GENOMIC DNA]</scope>
    <source>
        <strain evidence="1 2">EMB320</strain>
    </source>
</reference>
<dbReference type="Proteomes" id="UP000487350">
    <property type="component" value="Unassembled WGS sequence"/>
</dbReference>
<keyword evidence="2" id="KW-1185">Reference proteome</keyword>
<sequence length="314" mass="35214">MIRSQNPTHTAPDVVVFHMQAGQAVLLPGALRVVANHPVAFGQPENILAMHPPLSLRASEPVRVCSRGRRAIYQGLGPAADLHRFTQVCARLERRMRLGERAVIAFVEAATWLMHWQQPAAALILLRRLDALVPGRSDVHRQLGKVLWRLGWYDDSIEQSCAGQHPERGGIDCEHLVFSVLVRDGMAAAFALAGEIGATRMQRLLLEAQAWLDTGEVDAESLQEWTETEPGRFPALIGDARGTLAQLKVLADRVQWRVLMTELALPIYDKFRDDRWFAQFVRRVSPPAEMLQAIHLRIPDRFFTDDNFFVAPAG</sequence>